<evidence type="ECO:0000313" key="2">
    <source>
        <dbReference type="EMBL" id="ADZ70124.1"/>
    </source>
</evidence>
<dbReference type="HOGENOM" id="CLU_1747904_0_0_5"/>
<name>F2J5P0_POLGS</name>
<organism evidence="2 3">
    <name type="scientific">Polymorphum gilvum (strain LMG 25793 / CGMCC 1.9160 / SL003B-26A1)</name>
    <dbReference type="NCBI Taxonomy" id="991905"/>
    <lineage>
        <taxon>Bacteria</taxon>
        <taxon>Pseudomonadati</taxon>
        <taxon>Pseudomonadota</taxon>
        <taxon>Alphaproteobacteria</taxon>
        <taxon>Rhodobacterales</taxon>
        <taxon>Paracoccaceae</taxon>
        <taxon>Polymorphum</taxon>
    </lineage>
</organism>
<feature type="region of interest" description="Disordered" evidence="1">
    <location>
        <begin position="116"/>
        <end position="158"/>
    </location>
</feature>
<dbReference type="STRING" id="991905.SL003B_1696"/>
<dbReference type="OrthoDB" id="7595659at2"/>
<feature type="compositionally biased region" description="Basic and acidic residues" evidence="1">
    <location>
        <begin position="119"/>
        <end position="130"/>
    </location>
</feature>
<evidence type="ECO:0000313" key="3">
    <source>
        <dbReference type="Proteomes" id="UP000008130"/>
    </source>
</evidence>
<reference evidence="2 3" key="1">
    <citation type="journal article" date="2011" name="J. Bacteriol.">
        <title>Complete genome sequence of Polymorphum gilvum SL003B-26A1T, a crude oil-degrading bacterium from oil-polluted saline soil.</title>
        <authorList>
            <person name="Li S.G."/>
            <person name="Tang Y.Q."/>
            <person name="Nie Y."/>
            <person name="Cai M."/>
            <person name="Wu X.L."/>
        </authorList>
    </citation>
    <scope>NUCLEOTIDE SEQUENCE [LARGE SCALE GENOMIC DNA]</scope>
    <source>
        <strain evidence="3">LMG 25793 / CGMCC 1.9160 / SL003B-26A1</strain>
    </source>
</reference>
<dbReference type="KEGG" id="pgv:SL003B_1696"/>
<protein>
    <submittedName>
        <fullName evidence="2">Uncharacterized protein</fullName>
    </submittedName>
</protein>
<dbReference type="RefSeq" id="WP_013652441.1">
    <property type="nucleotide sequence ID" value="NC_015259.1"/>
</dbReference>
<feature type="compositionally biased region" description="Low complexity" evidence="1">
    <location>
        <begin position="131"/>
        <end position="151"/>
    </location>
</feature>
<gene>
    <name evidence="2" type="ordered locus">SL003B_1696</name>
</gene>
<dbReference type="EMBL" id="CP002568">
    <property type="protein sequence ID" value="ADZ70124.1"/>
    <property type="molecule type" value="Genomic_DNA"/>
</dbReference>
<keyword evidence="3" id="KW-1185">Reference proteome</keyword>
<dbReference type="Proteomes" id="UP000008130">
    <property type="component" value="Chromosome"/>
</dbReference>
<sequence>MATPILDLETLITRPVIRIDGRTFELLSADELSILDSAWFTARGREIEQLAGSDDQEGAEALVGEVARRCLVDVPDDVFARLSGSQKMAIAEVFTRLLLRRKMRVAGAIATAMLASGETGKETAKPEPKRTGATSSRASSGTTAETRTGGSARRRRSS</sequence>
<dbReference type="AlphaFoldDB" id="F2J5P0"/>
<accession>F2J5P0</accession>
<evidence type="ECO:0000256" key="1">
    <source>
        <dbReference type="SAM" id="MobiDB-lite"/>
    </source>
</evidence>
<proteinExistence type="predicted"/>
<dbReference type="eggNOG" id="ENOG50343AF">
    <property type="taxonomic scope" value="Bacteria"/>
</dbReference>